<evidence type="ECO:0000313" key="2">
    <source>
        <dbReference type="Proteomes" id="UP000828390"/>
    </source>
</evidence>
<proteinExistence type="predicted"/>
<reference evidence="1" key="2">
    <citation type="submission" date="2020-11" db="EMBL/GenBank/DDBJ databases">
        <authorList>
            <person name="McCartney M.A."/>
            <person name="Auch B."/>
            <person name="Kono T."/>
            <person name="Mallez S."/>
            <person name="Becker A."/>
            <person name="Gohl D.M."/>
            <person name="Silverstein K.A.T."/>
            <person name="Koren S."/>
            <person name="Bechman K.B."/>
            <person name="Herman A."/>
            <person name="Abrahante J.E."/>
            <person name="Garbe J."/>
        </authorList>
    </citation>
    <scope>NUCLEOTIDE SEQUENCE</scope>
    <source>
        <strain evidence="1">Duluth1</strain>
        <tissue evidence="1">Whole animal</tissue>
    </source>
</reference>
<sequence length="55" mass="6080">MCYSDKPVQKSETTASITETAINGRYVTTKNTVKGTIILVIFRELRSLATDPFAV</sequence>
<keyword evidence="2" id="KW-1185">Reference proteome</keyword>
<protein>
    <submittedName>
        <fullName evidence="1">Uncharacterized protein</fullName>
    </submittedName>
</protein>
<gene>
    <name evidence="1" type="ORF">DPMN_172613</name>
</gene>
<organism evidence="1 2">
    <name type="scientific">Dreissena polymorpha</name>
    <name type="common">Zebra mussel</name>
    <name type="synonym">Mytilus polymorpha</name>
    <dbReference type="NCBI Taxonomy" id="45954"/>
    <lineage>
        <taxon>Eukaryota</taxon>
        <taxon>Metazoa</taxon>
        <taxon>Spiralia</taxon>
        <taxon>Lophotrochozoa</taxon>
        <taxon>Mollusca</taxon>
        <taxon>Bivalvia</taxon>
        <taxon>Autobranchia</taxon>
        <taxon>Heteroconchia</taxon>
        <taxon>Euheterodonta</taxon>
        <taxon>Imparidentia</taxon>
        <taxon>Neoheterodontei</taxon>
        <taxon>Myida</taxon>
        <taxon>Dreissenoidea</taxon>
        <taxon>Dreissenidae</taxon>
        <taxon>Dreissena</taxon>
    </lineage>
</organism>
<dbReference type="Proteomes" id="UP000828390">
    <property type="component" value="Unassembled WGS sequence"/>
</dbReference>
<comment type="caution">
    <text evidence="1">The sequence shown here is derived from an EMBL/GenBank/DDBJ whole genome shotgun (WGS) entry which is preliminary data.</text>
</comment>
<reference evidence="1" key="1">
    <citation type="journal article" date="2019" name="bioRxiv">
        <title>The Genome of the Zebra Mussel, Dreissena polymorpha: A Resource for Invasive Species Research.</title>
        <authorList>
            <person name="McCartney M.A."/>
            <person name="Auch B."/>
            <person name="Kono T."/>
            <person name="Mallez S."/>
            <person name="Zhang Y."/>
            <person name="Obille A."/>
            <person name="Becker A."/>
            <person name="Abrahante J.E."/>
            <person name="Garbe J."/>
            <person name="Badalamenti J.P."/>
            <person name="Herman A."/>
            <person name="Mangelson H."/>
            <person name="Liachko I."/>
            <person name="Sullivan S."/>
            <person name="Sone E.D."/>
            <person name="Koren S."/>
            <person name="Silverstein K.A.T."/>
            <person name="Beckman K.B."/>
            <person name="Gohl D.M."/>
        </authorList>
    </citation>
    <scope>NUCLEOTIDE SEQUENCE</scope>
    <source>
        <strain evidence="1">Duluth1</strain>
        <tissue evidence="1">Whole animal</tissue>
    </source>
</reference>
<accession>A0A9D4E390</accession>
<dbReference type="EMBL" id="JAIWYP010000009">
    <property type="protein sequence ID" value="KAH3771299.1"/>
    <property type="molecule type" value="Genomic_DNA"/>
</dbReference>
<name>A0A9D4E390_DREPO</name>
<evidence type="ECO:0000313" key="1">
    <source>
        <dbReference type="EMBL" id="KAH3771299.1"/>
    </source>
</evidence>
<dbReference type="AlphaFoldDB" id="A0A9D4E390"/>